<dbReference type="PROSITE" id="PS00217">
    <property type="entry name" value="SUGAR_TRANSPORT_2"/>
    <property type="match status" value="1"/>
</dbReference>
<dbReference type="InterPro" id="IPR003663">
    <property type="entry name" value="Sugar/inositol_transpt"/>
</dbReference>
<keyword evidence="11" id="KW-1185">Reference proteome</keyword>
<keyword evidence="3 7" id="KW-0813">Transport</keyword>
<feature type="transmembrane region" description="Helical" evidence="8">
    <location>
        <begin position="341"/>
        <end position="359"/>
    </location>
</feature>
<evidence type="ECO:0000259" key="9">
    <source>
        <dbReference type="PROSITE" id="PS50850"/>
    </source>
</evidence>
<feature type="transmembrane region" description="Helical" evidence="8">
    <location>
        <begin position="149"/>
        <end position="167"/>
    </location>
</feature>
<dbReference type="PROSITE" id="PS50850">
    <property type="entry name" value="MFS"/>
    <property type="match status" value="1"/>
</dbReference>
<keyword evidence="4 8" id="KW-0812">Transmembrane</keyword>
<feature type="transmembrane region" description="Helical" evidence="8">
    <location>
        <begin position="310"/>
        <end position="329"/>
    </location>
</feature>
<feature type="domain" description="Major facilitator superfamily (MFS) profile" evidence="9">
    <location>
        <begin position="16"/>
        <end position="466"/>
    </location>
</feature>
<feature type="transmembrane region" description="Helical" evidence="8">
    <location>
        <begin position="272"/>
        <end position="290"/>
    </location>
</feature>
<evidence type="ECO:0000313" key="11">
    <source>
        <dbReference type="Proteomes" id="UP000664132"/>
    </source>
</evidence>
<dbReference type="InterPro" id="IPR005828">
    <property type="entry name" value="MFS_sugar_transport-like"/>
</dbReference>
<dbReference type="Proteomes" id="UP000664132">
    <property type="component" value="Unassembled WGS sequence"/>
</dbReference>
<dbReference type="Pfam" id="PF00083">
    <property type="entry name" value="Sugar_tr"/>
    <property type="match status" value="1"/>
</dbReference>
<dbReference type="Gene3D" id="1.20.1250.20">
    <property type="entry name" value="MFS general substrate transporter like domains"/>
    <property type="match status" value="1"/>
</dbReference>
<dbReference type="OrthoDB" id="6612291at2759"/>
<dbReference type="InterPro" id="IPR005829">
    <property type="entry name" value="Sugar_transporter_CS"/>
</dbReference>
<comment type="similarity">
    <text evidence="2 7">Belongs to the major facilitator superfamily. Sugar transporter (TC 2.A.1.1) family.</text>
</comment>
<dbReference type="InterPro" id="IPR036259">
    <property type="entry name" value="MFS_trans_sf"/>
</dbReference>
<feature type="transmembrane region" description="Helical" evidence="8">
    <location>
        <begin position="187"/>
        <end position="205"/>
    </location>
</feature>
<dbReference type="PRINTS" id="PR00171">
    <property type="entry name" value="SUGRTRNSPORT"/>
</dbReference>
<evidence type="ECO:0000256" key="8">
    <source>
        <dbReference type="SAM" id="Phobius"/>
    </source>
</evidence>
<dbReference type="PANTHER" id="PTHR48022">
    <property type="entry name" value="PLASTIDIC GLUCOSE TRANSPORTER 4"/>
    <property type="match status" value="1"/>
</dbReference>
<comment type="subcellular location">
    <subcellularLocation>
        <location evidence="1">Membrane</location>
        <topology evidence="1">Multi-pass membrane protein</topology>
    </subcellularLocation>
</comment>
<dbReference type="EMBL" id="JAFJYH010000234">
    <property type="protein sequence ID" value="KAG4415140.1"/>
    <property type="molecule type" value="Genomic_DNA"/>
</dbReference>
<sequence length="507" mass="55444">MALLSTFKKHKGAISVSAAANIGSILFGFDTGVAGGVVALQSFKTDFHLSTTPKKLASTSGNIVALLNLGAFLGALFPALLSHHLGRRHLLLIAGFFFLIGGILQTAAQPPSLSMIYGGRVLAGFGVGVVSTTAPIFVAECSPKKLRGVMMGAFEMFLVSGGMLAYWSVYGCSLHLSPTSKQWRTPLSLQIILAVFVMAGSLITCESPRWLAKQGRWDEATKALCSLRGASEGDVEIVEELAEMKAQIDEEIALTNGRRIREMLKVRNLQRLLWGVSVAFFTMWCGHNAILYYGPSVFKQIGFTSQNSSLLASGVFTCIKFISTIVFLVSGVQIFKRKTMLWVGAFFMGGFLLALGAVLKTYPPTAGDVSGTPAAKGMMALIYLFVVAYSLSWGPLVWVYMGEIFPTRLRDYGMAICTMMVWLMNYVVSKIAPIAILNIGWKTWMIFGTLNIVATIFSWFLPETQNLSLEEMDVLFRVVEHEHRKRDVETNMNEKLGAVTTVDVTRG</sequence>
<keyword evidence="5 8" id="KW-1133">Transmembrane helix</keyword>
<evidence type="ECO:0000256" key="6">
    <source>
        <dbReference type="ARBA" id="ARBA00023136"/>
    </source>
</evidence>
<evidence type="ECO:0000256" key="1">
    <source>
        <dbReference type="ARBA" id="ARBA00004141"/>
    </source>
</evidence>
<dbReference type="GO" id="GO:0005351">
    <property type="term" value="F:carbohydrate:proton symporter activity"/>
    <property type="evidence" value="ECO:0007669"/>
    <property type="project" value="TreeGrafter"/>
</dbReference>
<feature type="transmembrane region" description="Helical" evidence="8">
    <location>
        <begin position="12"/>
        <end position="43"/>
    </location>
</feature>
<evidence type="ECO:0000256" key="4">
    <source>
        <dbReference type="ARBA" id="ARBA00022692"/>
    </source>
</evidence>
<evidence type="ECO:0000256" key="3">
    <source>
        <dbReference type="ARBA" id="ARBA00022448"/>
    </source>
</evidence>
<evidence type="ECO:0000256" key="2">
    <source>
        <dbReference type="ARBA" id="ARBA00010992"/>
    </source>
</evidence>
<keyword evidence="6 8" id="KW-0472">Membrane</keyword>
<feature type="transmembrane region" description="Helical" evidence="8">
    <location>
        <begin position="412"/>
        <end position="437"/>
    </location>
</feature>
<dbReference type="GO" id="GO:0016020">
    <property type="term" value="C:membrane"/>
    <property type="evidence" value="ECO:0007669"/>
    <property type="project" value="UniProtKB-SubCell"/>
</dbReference>
<evidence type="ECO:0000256" key="7">
    <source>
        <dbReference type="RuleBase" id="RU003346"/>
    </source>
</evidence>
<reference evidence="10" key="1">
    <citation type="submission" date="2021-02" db="EMBL/GenBank/DDBJ databases">
        <title>Genome sequence Cadophora malorum strain M34.</title>
        <authorList>
            <person name="Stefanovic E."/>
            <person name="Vu D."/>
            <person name="Scully C."/>
            <person name="Dijksterhuis J."/>
            <person name="Roader J."/>
            <person name="Houbraken J."/>
        </authorList>
    </citation>
    <scope>NUCLEOTIDE SEQUENCE</scope>
    <source>
        <strain evidence="10">M34</strain>
    </source>
</reference>
<dbReference type="InterPro" id="IPR020846">
    <property type="entry name" value="MFS_dom"/>
</dbReference>
<protein>
    <recommendedName>
        <fullName evidence="9">Major facilitator superfamily (MFS) profile domain-containing protein</fullName>
    </recommendedName>
</protein>
<dbReference type="AlphaFoldDB" id="A0A8H7T5I6"/>
<evidence type="ECO:0000313" key="10">
    <source>
        <dbReference type="EMBL" id="KAG4415140.1"/>
    </source>
</evidence>
<feature type="transmembrane region" description="Helical" evidence="8">
    <location>
        <begin position="90"/>
        <end position="108"/>
    </location>
</feature>
<gene>
    <name evidence="10" type="ORF">IFR04_011732</name>
</gene>
<proteinExistence type="inferred from homology"/>
<name>A0A8H7T5I6_9HELO</name>
<dbReference type="PANTHER" id="PTHR48022:SF23">
    <property type="entry name" value="MAJOR FACILITATOR SUPERFAMILY (MFS) PROFILE DOMAIN-CONTAINING PROTEIN"/>
    <property type="match status" value="1"/>
</dbReference>
<organism evidence="10 11">
    <name type="scientific">Cadophora malorum</name>
    <dbReference type="NCBI Taxonomy" id="108018"/>
    <lineage>
        <taxon>Eukaryota</taxon>
        <taxon>Fungi</taxon>
        <taxon>Dikarya</taxon>
        <taxon>Ascomycota</taxon>
        <taxon>Pezizomycotina</taxon>
        <taxon>Leotiomycetes</taxon>
        <taxon>Helotiales</taxon>
        <taxon>Ploettnerulaceae</taxon>
        <taxon>Cadophora</taxon>
    </lineage>
</organism>
<dbReference type="InterPro" id="IPR050360">
    <property type="entry name" value="MFS_Sugar_Transporters"/>
</dbReference>
<feature type="transmembrane region" description="Helical" evidence="8">
    <location>
        <begin position="114"/>
        <end position="137"/>
    </location>
</feature>
<comment type="caution">
    <text evidence="10">The sequence shown here is derived from an EMBL/GenBank/DDBJ whole genome shotgun (WGS) entry which is preliminary data.</text>
</comment>
<accession>A0A8H7T5I6</accession>
<feature type="transmembrane region" description="Helical" evidence="8">
    <location>
        <begin position="379"/>
        <end position="400"/>
    </location>
</feature>
<feature type="transmembrane region" description="Helical" evidence="8">
    <location>
        <begin position="443"/>
        <end position="462"/>
    </location>
</feature>
<evidence type="ECO:0000256" key="5">
    <source>
        <dbReference type="ARBA" id="ARBA00022989"/>
    </source>
</evidence>
<dbReference type="NCBIfam" id="TIGR00879">
    <property type="entry name" value="SP"/>
    <property type="match status" value="1"/>
</dbReference>
<feature type="transmembrane region" description="Helical" evidence="8">
    <location>
        <begin position="63"/>
        <end position="81"/>
    </location>
</feature>
<dbReference type="SUPFAM" id="SSF103473">
    <property type="entry name" value="MFS general substrate transporter"/>
    <property type="match status" value="1"/>
</dbReference>
<dbReference type="FunFam" id="1.20.1250.20:FF:000134">
    <property type="entry name" value="MFS sugar transporter protein"/>
    <property type="match status" value="1"/>
</dbReference>